<dbReference type="EMBL" id="CP002083">
    <property type="protein sequence ID" value="ADJ24185.1"/>
    <property type="molecule type" value="Genomic_DNA"/>
</dbReference>
<evidence type="ECO:0000256" key="1">
    <source>
        <dbReference type="SAM" id="SignalP"/>
    </source>
</evidence>
<name>D8JRW7_HYPDA</name>
<dbReference type="KEGG" id="hdn:Hden_2388"/>
<dbReference type="STRING" id="582899.Hden_2388"/>
<evidence type="ECO:0000313" key="2">
    <source>
        <dbReference type="EMBL" id="ADJ24185.1"/>
    </source>
</evidence>
<gene>
    <name evidence="2" type="ordered locus">Hden_2388</name>
</gene>
<dbReference type="RefSeq" id="WP_013216344.1">
    <property type="nucleotide sequence ID" value="NC_014313.1"/>
</dbReference>
<evidence type="ECO:0000313" key="3">
    <source>
        <dbReference type="Proteomes" id="UP000002033"/>
    </source>
</evidence>
<feature type="chain" id="PRO_5003116082" evidence="1">
    <location>
        <begin position="30"/>
        <end position="110"/>
    </location>
</feature>
<reference evidence="3" key="1">
    <citation type="journal article" date="2011" name="J. Bacteriol.">
        <title>Genome sequences of eight morphologically diverse alphaproteobacteria.</title>
        <authorList>
            <consortium name="US DOE Joint Genome Institute"/>
            <person name="Brown P.J."/>
            <person name="Kysela D.T."/>
            <person name="Buechlein A."/>
            <person name="Hemmerich C."/>
            <person name="Brun Y.V."/>
        </authorList>
    </citation>
    <scope>NUCLEOTIDE SEQUENCE [LARGE SCALE GENOMIC DNA]</scope>
    <source>
        <strain evidence="3">ATCC 51888 / DSM 1869 / NCIB 11706 / TK 0415</strain>
    </source>
</reference>
<dbReference type="AlphaFoldDB" id="D8JRW7"/>
<sequence precursor="true">MTAFFSPAAMVAAAAFALMGFAAIGDAQAAPGAGAAAMRTVSPAANSVHDVGYRSRRYHRRYYRGRVVDAPFARVESGRRTVVDAPFVHVYKGRRGTRVVAPFVDLWNPR</sequence>
<keyword evidence="3" id="KW-1185">Reference proteome</keyword>
<dbReference type="Proteomes" id="UP000002033">
    <property type="component" value="Chromosome"/>
</dbReference>
<keyword evidence="1" id="KW-0732">Signal</keyword>
<accession>D8JRW7</accession>
<dbReference type="HOGENOM" id="CLU_2180277_0_0_5"/>
<feature type="signal peptide" evidence="1">
    <location>
        <begin position="1"/>
        <end position="29"/>
    </location>
</feature>
<proteinExistence type="predicted"/>
<dbReference type="OrthoDB" id="7933945at2"/>
<protein>
    <submittedName>
        <fullName evidence="2">Uncharacterized protein</fullName>
    </submittedName>
</protein>
<organism evidence="2 3">
    <name type="scientific">Hyphomicrobium denitrificans (strain ATCC 51888 / DSM 1869 / NCIMB 11706 / TK 0415)</name>
    <dbReference type="NCBI Taxonomy" id="582899"/>
    <lineage>
        <taxon>Bacteria</taxon>
        <taxon>Pseudomonadati</taxon>
        <taxon>Pseudomonadota</taxon>
        <taxon>Alphaproteobacteria</taxon>
        <taxon>Hyphomicrobiales</taxon>
        <taxon>Hyphomicrobiaceae</taxon>
        <taxon>Hyphomicrobium</taxon>
    </lineage>
</organism>